<comment type="caution">
    <text evidence="1">The sequence shown here is derived from an EMBL/GenBank/DDBJ whole genome shotgun (WGS) entry which is preliminary data.</text>
</comment>
<dbReference type="Proteomes" id="UP001138500">
    <property type="component" value="Unassembled WGS sequence"/>
</dbReference>
<reference evidence="1 2" key="1">
    <citation type="journal article" date="2018" name="IMA Fungus">
        <title>IMA Genome-F 10: Nine draft genome sequences of Claviceps purpurea s.lat., including C. arundinis, C. humidiphila, and C. cf. spartinae, pseudomolecules for the pitch canker pathogen Fusarium circinatum, draft genome of Davidsoniella eucalypti, Grosmannia galeiformis, Quambalaria eucalypti, and Teratosphaeria destructans.</title>
        <authorList>
            <person name="Wingfield B.D."/>
            <person name="Liu M."/>
            <person name="Nguyen H.D."/>
            <person name="Lane F.A."/>
            <person name="Morgan S.W."/>
            <person name="De Vos L."/>
            <person name="Wilken P.M."/>
            <person name="Duong T.A."/>
            <person name="Aylward J."/>
            <person name="Coetzee M.P."/>
            <person name="Dadej K."/>
            <person name="De Beer Z.W."/>
            <person name="Findlay W."/>
            <person name="Havenga M."/>
            <person name="Kolarik M."/>
            <person name="Menzies J.G."/>
            <person name="Naidoo K."/>
            <person name="Pochopski O."/>
            <person name="Shoukouhi P."/>
            <person name="Santana Q.C."/>
            <person name="Seifert K.A."/>
            <person name="Soal N."/>
            <person name="Steenkamp E.T."/>
            <person name="Tatham C.T."/>
            <person name="van der Nest M.A."/>
            <person name="Wingfield M.J."/>
        </authorList>
    </citation>
    <scope>NUCLEOTIDE SEQUENCE [LARGE SCALE GENOMIC DNA]</scope>
    <source>
        <strain evidence="1">CMW44962</strain>
    </source>
</reference>
<name>A0A9W7SKB1_9PEZI</name>
<organism evidence="1 2">
    <name type="scientific">Teratosphaeria destructans</name>
    <dbReference type="NCBI Taxonomy" id="418781"/>
    <lineage>
        <taxon>Eukaryota</taxon>
        <taxon>Fungi</taxon>
        <taxon>Dikarya</taxon>
        <taxon>Ascomycota</taxon>
        <taxon>Pezizomycotina</taxon>
        <taxon>Dothideomycetes</taxon>
        <taxon>Dothideomycetidae</taxon>
        <taxon>Mycosphaerellales</taxon>
        <taxon>Teratosphaeriaceae</taxon>
        <taxon>Teratosphaeria</taxon>
    </lineage>
</organism>
<dbReference type="AlphaFoldDB" id="A0A9W7SKB1"/>
<evidence type="ECO:0000313" key="1">
    <source>
        <dbReference type="EMBL" id="KAH9819353.1"/>
    </source>
</evidence>
<reference evidence="1 2" key="2">
    <citation type="journal article" date="2021" name="Curr. Genet.">
        <title>Genetic response to nitrogen starvation in the aggressive Eucalyptus foliar pathogen Teratosphaeria destructans.</title>
        <authorList>
            <person name="Havenga M."/>
            <person name="Wingfield B.D."/>
            <person name="Wingfield M.J."/>
            <person name="Dreyer L.L."/>
            <person name="Roets F."/>
            <person name="Aylward J."/>
        </authorList>
    </citation>
    <scope>NUCLEOTIDE SEQUENCE [LARGE SCALE GENOMIC DNA]</scope>
    <source>
        <strain evidence="1">CMW44962</strain>
    </source>
</reference>
<dbReference type="EMBL" id="RIBY02002334">
    <property type="protein sequence ID" value="KAH9819353.1"/>
    <property type="molecule type" value="Genomic_DNA"/>
</dbReference>
<gene>
    <name evidence="1" type="ORF">Tdes44962_MAKER05299</name>
</gene>
<protein>
    <submittedName>
        <fullName evidence="1">Uncharacterized protein</fullName>
    </submittedName>
</protein>
<evidence type="ECO:0000313" key="2">
    <source>
        <dbReference type="Proteomes" id="UP001138500"/>
    </source>
</evidence>
<sequence length="63" mass="6920">MVRLPGISDVDVLDIATGERVYDVSEAERDLYNANVDSAIAVLTPHQPVLPDHLKVMVEESDT</sequence>
<keyword evidence="2" id="KW-1185">Reference proteome</keyword>
<accession>A0A9W7SKB1</accession>
<proteinExistence type="predicted"/>